<dbReference type="AlphaFoldDB" id="A0AA38IY20"/>
<sequence length="83" mass="9873">MPRRRELVHFHQLSEFEKGRIVGMREAGFSIRQTADRIGRSVSTVLQCWRRWFEDGVHERIRGSGIYALLPYEQTFYHSCNCN</sequence>
<gene>
    <name evidence="2" type="ORF">Zmor_006960</name>
</gene>
<dbReference type="Pfam" id="PF13384">
    <property type="entry name" value="HTH_23"/>
    <property type="match status" value="1"/>
</dbReference>
<dbReference type="Gene3D" id="1.10.10.60">
    <property type="entry name" value="Homeodomain-like"/>
    <property type="match status" value="1"/>
</dbReference>
<accession>A0AA38IY20</accession>
<name>A0AA38IY20_9CUCU</name>
<keyword evidence="3" id="KW-1185">Reference proteome</keyword>
<dbReference type="SUPFAM" id="SSF46689">
    <property type="entry name" value="Homeodomain-like"/>
    <property type="match status" value="1"/>
</dbReference>
<dbReference type="Proteomes" id="UP001168821">
    <property type="component" value="Unassembled WGS sequence"/>
</dbReference>
<dbReference type="GO" id="GO:0005634">
    <property type="term" value="C:nucleus"/>
    <property type="evidence" value="ECO:0007669"/>
    <property type="project" value="UniProtKB-SubCell"/>
</dbReference>
<protein>
    <recommendedName>
        <fullName evidence="4">Transposase IS30-like HTH domain-containing protein</fullName>
    </recommendedName>
</protein>
<reference evidence="2" key="1">
    <citation type="journal article" date="2023" name="G3 (Bethesda)">
        <title>Whole genome assemblies of Zophobas morio and Tenebrio molitor.</title>
        <authorList>
            <person name="Kaur S."/>
            <person name="Stinson S.A."/>
            <person name="diCenzo G.C."/>
        </authorList>
    </citation>
    <scope>NUCLEOTIDE SEQUENCE</scope>
    <source>
        <strain evidence="2">QUZm001</strain>
    </source>
</reference>
<proteinExistence type="predicted"/>
<organism evidence="2 3">
    <name type="scientific">Zophobas morio</name>
    <dbReference type="NCBI Taxonomy" id="2755281"/>
    <lineage>
        <taxon>Eukaryota</taxon>
        <taxon>Metazoa</taxon>
        <taxon>Ecdysozoa</taxon>
        <taxon>Arthropoda</taxon>
        <taxon>Hexapoda</taxon>
        <taxon>Insecta</taxon>
        <taxon>Pterygota</taxon>
        <taxon>Neoptera</taxon>
        <taxon>Endopterygota</taxon>
        <taxon>Coleoptera</taxon>
        <taxon>Polyphaga</taxon>
        <taxon>Cucujiformia</taxon>
        <taxon>Tenebrionidae</taxon>
        <taxon>Zophobas</taxon>
    </lineage>
</organism>
<evidence type="ECO:0000256" key="1">
    <source>
        <dbReference type="ARBA" id="ARBA00004123"/>
    </source>
</evidence>
<dbReference type="EMBL" id="JALNTZ010000002">
    <property type="protein sequence ID" value="KAJ3662621.1"/>
    <property type="molecule type" value="Genomic_DNA"/>
</dbReference>
<comment type="subcellular location">
    <subcellularLocation>
        <location evidence="1">Nucleus</location>
    </subcellularLocation>
</comment>
<evidence type="ECO:0000313" key="3">
    <source>
        <dbReference type="Proteomes" id="UP001168821"/>
    </source>
</evidence>
<dbReference type="InterPro" id="IPR009057">
    <property type="entry name" value="Homeodomain-like_sf"/>
</dbReference>
<evidence type="ECO:0008006" key="4">
    <source>
        <dbReference type="Google" id="ProtNLM"/>
    </source>
</evidence>
<evidence type="ECO:0000313" key="2">
    <source>
        <dbReference type="EMBL" id="KAJ3662621.1"/>
    </source>
</evidence>
<comment type="caution">
    <text evidence="2">The sequence shown here is derived from an EMBL/GenBank/DDBJ whole genome shotgun (WGS) entry which is preliminary data.</text>
</comment>